<evidence type="ECO:0000259" key="2">
    <source>
        <dbReference type="Pfam" id="PF18803"/>
    </source>
</evidence>
<protein>
    <recommendedName>
        <fullName evidence="2">CxC2-like cysteine cluster KDZ transposase-associated domain-containing protein</fullName>
    </recommendedName>
</protein>
<comment type="caution">
    <text evidence="3">The sequence shown here is derived from an EMBL/GenBank/DDBJ whole genome shotgun (WGS) entry which is preliminary data.</text>
</comment>
<sequence>MPTYTITYHTGEAFPLAASAADLTQTDSSAPQTEECYLASATVIRPAILDDPPDLPFLDAPEEVPGAVPVYETTTPCDEKGAKKRQNVAHMDELKAEEPVFLQILLSLHYHSQLLSACSCGQDSHLRKVACTECLQAELLCPRCWLDKHRTMPTHWALIWNTKDGFFEKHDFCRVMKNASVVLGHYGEQCPDGDMARMFTLDSNRIHATAIKFCWCKTVDRQHGAPEFQQLLRMGIFPGSVKDLKTGYTLGLLEYYRQECNQGKGSAYNFVHVLQRMANPFFAGAVPHIMLDGNFKANLFFKHDDGSDTALTDGNMYFPVQKEFERIAKAYVIPEEDKEVSCKAHIGSIWHQVQGKYGNVAISGVIGSACDHAVLAAFINMLIGEAHLRTTGAFEVNELTAARPSVHLTIGWELRQLVLVRSEQEETWLHKRLAMMEGQIPADHINGHGPDCQCFWQAVYFACRAHFHRETAEMLWAFLNPLGSSTCQMTGAASHNIINYVIDAWNTSKVLRQAQLLAAERSNALRLFELHMAVVEDLSRQHATEVGAWSRLSQLATKSAGGKPQSVYQHESTKVLTIESMLASLVAEEREKLTRAAGSEPTTLVAQWIHNGMDIEHQQVLVIALLNNHRQHPLQETWDAIAKLRDSLNLSALDADEPELTAIQLPSYRMKHGQRTMADGDANDFDSQLREAEIKLRCSEADSGILAVCAASLALSAIRKAGELDYRGQVGVTRSQRNVQKAELMKFFEMAIYTKAQASLIHLGHMLKNATEPYPPLTLRDTRRKETHLHRAKGDSRLFDGTAWYLQSGGTLPGAAVPSPLSPIKRQPDKEAEPQLLSGTQTLKHAGGLVKSPRRRQRLGDFAVQAG</sequence>
<dbReference type="InterPro" id="IPR041457">
    <property type="entry name" value="CxC2_KDZ-assoc"/>
</dbReference>
<dbReference type="InterPro" id="IPR040521">
    <property type="entry name" value="KDZ"/>
</dbReference>
<feature type="domain" description="CxC2-like cysteine cluster KDZ transposase-associated" evidence="2">
    <location>
        <begin position="181"/>
        <end position="279"/>
    </location>
</feature>
<dbReference type="Proteomes" id="UP001221757">
    <property type="component" value="Unassembled WGS sequence"/>
</dbReference>
<name>A0AAD7GRX0_MYCRO</name>
<feature type="region of interest" description="Disordered" evidence="1">
    <location>
        <begin position="815"/>
        <end position="867"/>
    </location>
</feature>
<evidence type="ECO:0000256" key="1">
    <source>
        <dbReference type="SAM" id="MobiDB-lite"/>
    </source>
</evidence>
<accession>A0AAD7GRX0</accession>
<dbReference type="Pfam" id="PF18758">
    <property type="entry name" value="KDZ"/>
    <property type="match status" value="1"/>
</dbReference>
<evidence type="ECO:0000313" key="3">
    <source>
        <dbReference type="EMBL" id="KAJ7703948.1"/>
    </source>
</evidence>
<proteinExistence type="predicted"/>
<dbReference type="Pfam" id="PF18803">
    <property type="entry name" value="CxC2"/>
    <property type="match status" value="1"/>
</dbReference>
<gene>
    <name evidence="3" type="ORF">B0H17DRAFT_1126981</name>
</gene>
<reference evidence="3" key="1">
    <citation type="submission" date="2023-03" db="EMBL/GenBank/DDBJ databases">
        <title>Massive genome expansion in bonnet fungi (Mycena s.s.) driven by repeated elements and novel gene families across ecological guilds.</title>
        <authorList>
            <consortium name="Lawrence Berkeley National Laboratory"/>
            <person name="Harder C.B."/>
            <person name="Miyauchi S."/>
            <person name="Viragh M."/>
            <person name="Kuo A."/>
            <person name="Thoen E."/>
            <person name="Andreopoulos B."/>
            <person name="Lu D."/>
            <person name="Skrede I."/>
            <person name="Drula E."/>
            <person name="Henrissat B."/>
            <person name="Morin E."/>
            <person name="Kohler A."/>
            <person name="Barry K."/>
            <person name="LaButti K."/>
            <person name="Morin E."/>
            <person name="Salamov A."/>
            <person name="Lipzen A."/>
            <person name="Mereny Z."/>
            <person name="Hegedus B."/>
            <person name="Baldrian P."/>
            <person name="Stursova M."/>
            <person name="Weitz H."/>
            <person name="Taylor A."/>
            <person name="Grigoriev I.V."/>
            <person name="Nagy L.G."/>
            <person name="Martin F."/>
            <person name="Kauserud H."/>
        </authorList>
    </citation>
    <scope>NUCLEOTIDE SEQUENCE</scope>
    <source>
        <strain evidence="3">CBHHK067</strain>
    </source>
</reference>
<dbReference type="AlphaFoldDB" id="A0AAD7GRX0"/>
<keyword evidence="4" id="KW-1185">Reference proteome</keyword>
<evidence type="ECO:0000313" key="4">
    <source>
        <dbReference type="Proteomes" id="UP001221757"/>
    </source>
</evidence>
<organism evidence="3 4">
    <name type="scientific">Mycena rosella</name>
    <name type="common">Pink bonnet</name>
    <name type="synonym">Agaricus rosellus</name>
    <dbReference type="NCBI Taxonomy" id="1033263"/>
    <lineage>
        <taxon>Eukaryota</taxon>
        <taxon>Fungi</taxon>
        <taxon>Dikarya</taxon>
        <taxon>Basidiomycota</taxon>
        <taxon>Agaricomycotina</taxon>
        <taxon>Agaricomycetes</taxon>
        <taxon>Agaricomycetidae</taxon>
        <taxon>Agaricales</taxon>
        <taxon>Marasmiineae</taxon>
        <taxon>Mycenaceae</taxon>
        <taxon>Mycena</taxon>
    </lineage>
</organism>
<dbReference type="EMBL" id="JARKIE010000011">
    <property type="protein sequence ID" value="KAJ7703948.1"/>
    <property type="molecule type" value="Genomic_DNA"/>
</dbReference>